<evidence type="ECO:0000313" key="2">
    <source>
        <dbReference type="Proteomes" id="UP000008021"/>
    </source>
</evidence>
<dbReference type="HOGENOM" id="CLU_3417652_0_0_1"/>
<accession>A0A0E0CJ21</accession>
<reference evidence="1" key="1">
    <citation type="submission" date="2015-04" db="UniProtKB">
        <authorList>
            <consortium name="EnsemblPlants"/>
        </authorList>
    </citation>
    <scope>IDENTIFICATION</scope>
</reference>
<sequence>MLTARGCNHSCINQEIWRFTISDISS</sequence>
<keyword evidence="2" id="KW-1185">Reference proteome</keyword>
<dbReference type="Gramene" id="OMERI02G12890.3">
    <property type="protein sequence ID" value="OMERI02G12890.3"/>
    <property type="gene ID" value="OMERI02G12890"/>
</dbReference>
<organism evidence="1">
    <name type="scientific">Oryza meridionalis</name>
    <dbReference type="NCBI Taxonomy" id="40149"/>
    <lineage>
        <taxon>Eukaryota</taxon>
        <taxon>Viridiplantae</taxon>
        <taxon>Streptophyta</taxon>
        <taxon>Embryophyta</taxon>
        <taxon>Tracheophyta</taxon>
        <taxon>Spermatophyta</taxon>
        <taxon>Magnoliopsida</taxon>
        <taxon>Liliopsida</taxon>
        <taxon>Poales</taxon>
        <taxon>Poaceae</taxon>
        <taxon>BOP clade</taxon>
        <taxon>Oryzoideae</taxon>
        <taxon>Oryzeae</taxon>
        <taxon>Oryzinae</taxon>
        <taxon>Oryza</taxon>
    </lineage>
</organism>
<dbReference type="AlphaFoldDB" id="A0A0E0CJ21"/>
<evidence type="ECO:0000313" key="1">
    <source>
        <dbReference type="EnsemblPlants" id="OMERI02G12890.3"/>
    </source>
</evidence>
<proteinExistence type="predicted"/>
<dbReference type="Proteomes" id="UP000008021">
    <property type="component" value="Chromosome 2"/>
</dbReference>
<protein>
    <submittedName>
        <fullName evidence="1">Uncharacterized protein</fullName>
    </submittedName>
</protein>
<name>A0A0E0CJ21_9ORYZ</name>
<reference evidence="1" key="2">
    <citation type="submission" date="2018-05" db="EMBL/GenBank/DDBJ databases">
        <title>OmerRS3 (Oryza meridionalis Reference Sequence Version 3).</title>
        <authorList>
            <person name="Zhang J."/>
            <person name="Kudrna D."/>
            <person name="Lee S."/>
            <person name="Talag J."/>
            <person name="Welchert J."/>
            <person name="Wing R.A."/>
        </authorList>
    </citation>
    <scope>NUCLEOTIDE SEQUENCE [LARGE SCALE GENOMIC DNA]</scope>
    <source>
        <strain evidence="1">cv. OR44</strain>
    </source>
</reference>
<dbReference type="EnsemblPlants" id="OMERI02G12890.3">
    <property type="protein sequence ID" value="OMERI02G12890.3"/>
    <property type="gene ID" value="OMERI02G12890"/>
</dbReference>